<keyword evidence="4" id="KW-1185">Reference proteome</keyword>
<keyword evidence="2" id="KW-0472">Membrane</keyword>
<evidence type="ECO:0000313" key="3">
    <source>
        <dbReference type="EMBL" id="MFC7191155.1"/>
    </source>
</evidence>
<organism evidence="3 4">
    <name type="scientific">Halocatena marina</name>
    <dbReference type="NCBI Taxonomy" id="2934937"/>
    <lineage>
        <taxon>Archaea</taxon>
        <taxon>Methanobacteriati</taxon>
        <taxon>Methanobacteriota</taxon>
        <taxon>Stenosarchaea group</taxon>
        <taxon>Halobacteria</taxon>
        <taxon>Halobacteriales</taxon>
        <taxon>Natronomonadaceae</taxon>
        <taxon>Halocatena</taxon>
    </lineage>
</organism>
<dbReference type="AlphaFoldDB" id="A0ABD5YUG6"/>
<dbReference type="Proteomes" id="UP001596417">
    <property type="component" value="Unassembled WGS sequence"/>
</dbReference>
<dbReference type="EMBL" id="JBHTAX010000001">
    <property type="protein sequence ID" value="MFC7191155.1"/>
    <property type="molecule type" value="Genomic_DNA"/>
</dbReference>
<evidence type="ECO:0008006" key="5">
    <source>
        <dbReference type="Google" id="ProtNLM"/>
    </source>
</evidence>
<accession>A0ABD5YUG6</accession>
<name>A0ABD5YUG6_9EURY</name>
<keyword evidence="2" id="KW-1133">Transmembrane helix</keyword>
<sequence>MMGASGNRPPRDERRRSSRRSAGRSAENRYQFIHTSLLMLGTLLFVASIIITVIMVVMSVL</sequence>
<keyword evidence="2" id="KW-0812">Transmembrane</keyword>
<feature type="transmembrane region" description="Helical" evidence="2">
    <location>
        <begin position="37"/>
        <end position="60"/>
    </location>
</feature>
<gene>
    <name evidence="3" type="ORF">ACFQL7_15925</name>
</gene>
<feature type="region of interest" description="Disordered" evidence="1">
    <location>
        <begin position="1"/>
        <end position="26"/>
    </location>
</feature>
<evidence type="ECO:0000313" key="4">
    <source>
        <dbReference type="Proteomes" id="UP001596417"/>
    </source>
</evidence>
<comment type="caution">
    <text evidence="3">The sequence shown here is derived from an EMBL/GenBank/DDBJ whole genome shotgun (WGS) entry which is preliminary data.</text>
</comment>
<protein>
    <recommendedName>
        <fullName evidence="5">DUF4044 domain-containing protein</fullName>
    </recommendedName>
</protein>
<dbReference type="GeneID" id="76200856"/>
<evidence type="ECO:0000256" key="1">
    <source>
        <dbReference type="SAM" id="MobiDB-lite"/>
    </source>
</evidence>
<proteinExistence type="predicted"/>
<dbReference type="RefSeq" id="WP_248908713.1">
    <property type="nucleotide sequence ID" value="NZ_CP109979.1"/>
</dbReference>
<evidence type="ECO:0000256" key="2">
    <source>
        <dbReference type="SAM" id="Phobius"/>
    </source>
</evidence>
<reference evidence="3 4" key="1">
    <citation type="journal article" date="2019" name="Int. J. Syst. Evol. Microbiol.">
        <title>The Global Catalogue of Microorganisms (GCM) 10K type strain sequencing project: providing services to taxonomists for standard genome sequencing and annotation.</title>
        <authorList>
            <consortium name="The Broad Institute Genomics Platform"/>
            <consortium name="The Broad Institute Genome Sequencing Center for Infectious Disease"/>
            <person name="Wu L."/>
            <person name="Ma J."/>
        </authorList>
    </citation>
    <scope>NUCLEOTIDE SEQUENCE [LARGE SCALE GENOMIC DNA]</scope>
    <source>
        <strain evidence="3 4">RDMS1</strain>
    </source>
</reference>